<reference evidence="4" key="1">
    <citation type="journal article" date="2014" name="Proc. Natl. Acad. Sci. U.S.A.">
        <title>Extensive sampling of basidiomycete genomes demonstrates inadequacy of the white-rot/brown-rot paradigm for wood decay fungi.</title>
        <authorList>
            <person name="Riley R."/>
            <person name="Salamov A.A."/>
            <person name="Brown D.W."/>
            <person name="Nagy L.G."/>
            <person name="Floudas D."/>
            <person name="Held B.W."/>
            <person name="Levasseur A."/>
            <person name="Lombard V."/>
            <person name="Morin E."/>
            <person name="Otillar R."/>
            <person name="Lindquist E.A."/>
            <person name="Sun H."/>
            <person name="LaButti K.M."/>
            <person name="Schmutz J."/>
            <person name="Jabbour D."/>
            <person name="Luo H."/>
            <person name="Baker S.E."/>
            <person name="Pisabarro A.G."/>
            <person name="Walton J.D."/>
            <person name="Blanchette R.A."/>
            <person name="Henrissat B."/>
            <person name="Martin F."/>
            <person name="Cullen D."/>
            <person name="Hibbett D.S."/>
            <person name="Grigoriev I.V."/>
        </authorList>
    </citation>
    <scope>NUCLEOTIDE SEQUENCE [LARGE SCALE GENOMIC DNA]</scope>
    <source>
        <strain evidence="4">CBS 339.88</strain>
    </source>
</reference>
<keyword evidence="4" id="KW-1185">Reference proteome</keyword>
<sequence length="211" mass="23525">MEKKYSLPSLLVYMSVIISSTTFGLMLPHTRTLPLVVGLMFYTTMYHSALLVSSITNSSSREDEDSDRFKFYMDPIETSHLIWTFCFAIFWTVSFGVKIKALVDGASEDADYMLVVLCGIEWLLNAYISQLSVAEWGRQQTGEPLQRDIADLESSAESAAILRELDELQILYQLVVAREEKRAILASSNQEGPAPAPVVPAPPTYAEAAQD</sequence>
<feature type="compositionally biased region" description="Pro residues" evidence="1">
    <location>
        <begin position="194"/>
        <end position="203"/>
    </location>
</feature>
<accession>A0A067SZT4</accession>
<dbReference type="Proteomes" id="UP000027222">
    <property type="component" value="Unassembled WGS sequence"/>
</dbReference>
<organism evidence="3 4">
    <name type="scientific">Galerina marginata (strain CBS 339.88)</name>
    <dbReference type="NCBI Taxonomy" id="685588"/>
    <lineage>
        <taxon>Eukaryota</taxon>
        <taxon>Fungi</taxon>
        <taxon>Dikarya</taxon>
        <taxon>Basidiomycota</taxon>
        <taxon>Agaricomycotina</taxon>
        <taxon>Agaricomycetes</taxon>
        <taxon>Agaricomycetidae</taxon>
        <taxon>Agaricales</taxon>
        <taxon>Agaricineae</taxon>
        <taxon>Strophariaceae</taxon>
        <taxon>Galerina</taxon>
    </lineage>
</organism>
<evidence type="ECO:0000256" key="2">
    <source>
        <dbReference type="SAM" id="Phobius"/>
    </source>
</evidence>
<evidence type="ECO:0000313" key="3">
    <source>
        <dbReference type="EMBL" id="KDR75572.1"/>
    </source>
</evidence>
<keyword evidence="2" id="KW-1133">Transmembrane helix</keyword>
<feature type="transmembrane region" description="Helical" evidence="2">
    <location>
        <begin position="39"/>
        <end position="59"/>
    </location>
</feature>
<proteinExistence type="predicted"/>
<gene>
    <name evidence="3" type="ORF">GALMADRAFT_248049</name>
</gene>
<keyword evidence="2" id="KW-0812">Transmembrane</keyword>
<feature type="transmembrane region" description="Helical" evidence="2">
    <location>
        <begin position="7"/>
        <end position="27"/>
    </location>
</feature>
<protein>
    <submittedName>
        <fullName evidence="3">Uncharacterized protein</fullName>
    </submittedName>
</protein>
<feature type="transmembrane region" description="Helical" evidence="2">
    <location>
        <begin position="80"/>
        <end position="99"/>
    </location>
</feature>
<name>A0A067SZT4_GALM3</name>
<feature type="region of interest" description="Disordered" evidence="1">
    <location>
        <begin position="186"/>
        <end position="211"/>
    </location>
</feature>
<evidence type="ECO:0000256" key="1">
    <source>
        <dbReference type="SAM" id="MobiDB-lite"/>
    </source>
</evidence>
<keyword evidence="2" id="KW-0472">Membrane</keyword>
<dbReference type="HOGENOM" id="CLU_1304938_0_0_1"/>
<dbReference type="AlphaFoldDB" id="A0A067SZT4"/>
<dbReference type="EMBL" id="KL142380">
    <property type="protein sequence ID" value="KDR75572.1"/>
    <property type="molecule type" value="Genomic_DNA"/>
</dbReference>
<evidence type="ECO:0000313" key="4">
    <source>
        <dbReference type="Proteomes" id="UP000027222"/>
    </source>
</evidence>